<evidence type="ECO:0000256" key="1">
    <source>
        <dbReference type="ARBA" id="ARBA00001966"/>
    </source>
</evidence>
<keyword evidence="5" id="KW-0408">Iron</keyword>
<gene>
    <name evidence="8" type="ORF">L3049_02190</name>
</gene>
<protein>
    <submittedName>
        <fullName evidence="8">Radical SAM protein</fullName>
    </submittedName>
</protein>
<name>A0ABT5VMY7_9BACT</name>
<keyword evidence="2" id="KW-0004">4Fe-4S</keyword>
<proteinExistence type="predicted"/>
<evidence type="ECO:0000313" key="9">
    <source>
        <dbReference type="Proteomes" id="UP001528920"/>
    </source>
</evidence>
<dbReference type="InterPro" id="IPR034457">
    <property type="entry name" value="Organic_radical-activating"/>
</dbReference>
<dbReference type="InterPro" id="IPR058240">
    <property type="entry name" value="rSAM_sf"/>
</dbReference>
<evidence type="ECO:0000256" key="2">
    <source>
        <dbReference type="ARBA" id="ARBA00022485"/>
    </source>
</evidence>
<comment type="caution">
    <text evidence="8">The sequence shown here is derived from an EMBL/GenBank/DDBJ whole genome shotgun (WGS) entry which is preliminary data.</text>
</comment>
<keyword evidence="9" id="KW-1185">Reference proteome</keyword>
<reference evidence="8 9" key="1">
    <citation type="submission" date="2022-01" db="EMBL/GenBank/DDBJ databases">
        <title>Labilibaculum sp. nov, a marine bacterium isolated from Antarctica.</title>
        <authorList>
            <person name="Dai W."/>
        </authorList>
    </citation>
    <scope>NUCLEOTIDE SEQUENCE [LARGE SCALE GENOMIC DNA]</scope>
    <source>
        <strain evidence="8 9">DW002</strain>
    </source>
</reference>
<organism evidence="8 9">
    <name type="scientific">Paralabilibaculum antarcticum</name>
    <dbReference type="NCBI Taxonomy" id="2912572"/>
    <lineage>
        <taxon>Bacteria</taxon>
        <taxon>Pseudomonadati</taxon>
        <taxon>Bacteroidota</taxon>
        <taxon>Bacteroidia</taxon>
        <taxon>Marinilabiliales</taxon>
        <taxon>Marinifilaceae</taxon>
        <taxon>Paralabilibaculum</taxon>
    </lineage>
</organism>
<evidence type="ECO:0000256" key="5">
    <source>
        <dbReference type="ARBA" id="ARBA00023004"/>
    </source>
</evidence>
<evidence type="ECO:0000259" key="7">
    <source>
        <dbReference type="PROSITE" id="PS51918"/>
    </source>
</evidence>
<accession>A0ABT5VMY7</accession>
<dbReference type="Pfam" id="PF04055">
    <property type="entry name" value="Radical_SAM"/>
    <property type="match status" value="1"/>
</dbReference>
<dbReference type="Gene3D" id="3.80.30.10">
    <property type="entry name" value="pyruvate-formate lyase- activating enzyme"/>
    <property type="match status" value="1"/>
</dbReference>
<dbReference type="EMBL" id="JAKJSC010000001">
    <property type="protein sequence ID" value="MDE5416801.1"/>
    <property type="molecule type" value="Genomic_DNA"/>
</dbReference>
<evidence type="ECO:0000256" key="6">
    <source>
        <dbReference type="ARBA" id="ARBA00023014"/>
    </source>
</evidence>
<evidence type="ECO:0000313" key="8">
    <source>
        <dbReference type="EMBL" id="MDE5416801.1"/>
    </source>
</evidence>
<dbReference type="SUPFAM" id="SSF102114">
    <property type="entry name" value="Radical SAM enzymes"/>
    <property type="match status" value="1"/>
</dbReference>
<feature type="domain" description="Radical SAM core" evidence="7">
    <location>
        <begin position="1"/>
        <end position="155"/>
    </location>
</feature>
<dbReference type="PANTHER" id="PTHR30352:SF5">
    <property type="entry name" value="PYRUVATE FORMATE-LYASE 1-ACTIVATING ENZYME"/>
    <property type="match status" value="1"/>
</dbReference>
<dbReference type="InterPro" id="IPR007197">
    <property type="entry name" value="rSAM"/>
</dbReference>
<keyword evidence="6" id="KW-0411">Iron-sulfur</keyword>
<keyword evidence="4" id="KW-0479">Metal-binding</keyword>
<evidence type="ECO:0000256" key="3">
    <source>
        <dbReference type="ARBA" id="ARBA00022691"/>
    </source>
</evidence>
<evidence type="ECO:0000256" key="4">
    <source>
        <dbReference type="ARBA" id="ARBA00022723"/>
    </source>
</evidence>
<dbReference type="Proteomes" id="UP001528920">
    <property type="component" value="Unassembled WGS sequence"/>
</dbReference>
<keyword evidence="3" id="KW-0949">S-adenosyl-L-methionine</keyword>
<comment type="cofactor">
    <cofactor evidence="1">
        <name>[4Fe-4S] cluster</name>
        <dbReference type="ChEBI" id="CHEBI:49883"/>
    </cofactor>
</comment>
<dbReference type="PROSITE" id="PS51918">
    <property type="entry name" value="RADICAL_SAM"/>
    <property type="match status" value="1"/>
</dbReference>
<dbReference type="PANTHER" id="PTHR30352">
    <property type="entry name" value="PYRUVATE FORMATE-LYASE-ACTIVATING ENZYME"/>
    <property type="match status" value="1"/>
</dbReference>
<sequence length="163" mass="19275">MASSRTKKAFQELKDDGFNTCIDTNGNVFNDDVKNLLKNTDLVLLDIKHINADWHKTITGKTNETTLKFAEYLREKNVNVWMRYVLVPGYSDQPEYLHEMGKHFQEYSNIEKLEIQPYHKLGIHKYEHLNMEYKLNEVPENTLDQLQTAKDIFSQYFKEVIIN</sequence>